<feature type="signal peptide" evidence="2">
    <location>
        <begin position="1"/>
        <end position="29"/>
    </location>
</feature>
<accession>A0A8B7N3Q1</accession>
<dbReference type="InterPro" id="IPR003599">
    <property type="entry name" value="Ig_sub"/>
</dbReference>
<sequence>MGLRGKDGRECPCVLLLVLVCFLVAVCEGKHGHHHHPPRNRRHHHDSDMYETGASHFAASERMDTSRRMHHTPHGHHHHVKGHHKQSASNLHQHYASEAQSYESKYETSYSYGDDYSDDRPAELLYSDGEGSTSQYPQSGYVKSIYEPVPDDQDSMHNSHVSTKVVRPPGQQANSHLTTPEALETQVKQDVMVVKNDAKTESKITPKDEENTSYKIKIQTPPEKNGQIFSPASETNQEEPPSLKYAQLEATEMMLNDAPQARTQNLISQEEASSTPEGKPGGAPPKSRVQANGLVKKHRAKSADAASGGGRWTLTYQGGPSEAALNNSVTNVTAQIGGAAFLPCRVGHLGDRQISWIRSRDWHVLTSGNDLYTPDPRFSVLHEPGTQDWTLHIKYAFPKDNGTYECQVSTGTGIISLFVNLRVVTPEAHIPGRGQYHVNRGSPIILTCIISKSPTPPHYVFWYHNGELLNFLRDRPDFTISLEPKMPLVELIDGGLDDGLISAPDDGTGVASVSRLQMNLAEDRHSGNYTCDAPKTKPASTLVFVTEGDKTAAVQRIDSSSGATMSSFSALILSLVAASPSLFMAAGAAGPFFVQRFPCLISENSCR</sequence>
<dbReference type="PANTHER" id="PTHR23279:SF45">
    <property type="entry name" value="DEFECTIVE PROBOSCIS EXTENSION RESPONSE 12, ISOFORM C"/>
    <property type="match status" value="1"/>
</dbReference>
<keyword evidence="2" id="KW-0732">Signal</keyword>
<dbReference type="SUPFAM" id="SSF48726">
    <property type="entry name" value="Immunoglobulin"/>
    <property type="match status" value="2"/>
</dbReference>
<feature type="compositionally biased region" description="Polar residues" evidence="1">
    <location>
        <begin position="227"/>
        <end position="239"/>
    </location>
</feature>
<dbReference type="InterPro" id="IPR037448">
    <property type="entry name" value="Zig-8"/>
</dbReference>
<dbReference type="Gene3D" id="2.60.40.10">
    <property type="entry name" value="Immunoglobulins"/>
    <property type="match status" value="2"/>
</dbReference>
<evidence type="ECO:0000259" key="3">
    <source>
        <dbReference type="PROSITE" id="PS50835"/>
    </source>
</evidence>
<dbReference type="InterPro" id="IPR013106">
    <property type="entry name" value="Ig_V-set"/>
</dbReference>
<feature type="domain" description="Ig-like" evidence="3">
    <location>
        <begin position="426"/>
        <end position="543"/>
    </location>
</feature>
<feature type="compositionally biased region" description="Low complexity" evidence="1">
    <location>
        <begin position="101"/>
        <end position="114"/>
    </location>
</feature>
<dbReference type="InterPro" id="IPR013783">
    <property type="entry name" value="Ig-like_fold"/>
</dbReference>
<organism evidence="4 5">
    <name type="scientific">Hyalella azteca</name>
    <name type="common">Amphipod</name>
    <dbReference type="NCBI Taxonomy" id="294128"/>
    <lineage>
        <taxon>Eukaryota</taxon>
        <taxon>Metazoa</taxon>
        <taxon>Ecdysozoa</taxon>
        <taxon>Arthropoda</taxon>
        <taxon>Crustacea</taxon>
        <taxon>Multicrustacea</taxon>
        <taxon>Malacostraca</taxon>
        <taxon>Eumalacostraca</taxon>
        <taxon>Peracarida</taxon>
        <taxon>Amphipoda</taxon>
        <taxon>Senticaudata</taxon>
        <taxon>Talitrida</taxon>
        <taxon>Talitroidea</taxon>
        <taxon>Hyalellidae</taxon>
        <taxon>Hyalella</taxon>
    </lineage>
</organism>
<protein>
    <submittedName>
        <fullName evidence="5">Uncharacterized protein LOC108665599</fullName>
    </submittedName>
</protein>
<dbReference type="AlphaFoldDB" id="A0A8B7N3Q1"/>
<dbReference type="RefSeq" id="XP_018007864.2">
    <property type="nucleotide sequence ID" value="XM_018152375.2"/>
</dbReference>
<feature type="compositionally biased region" description="Basic residues" evidence="1">
    <location>
        <begin position="68"/>
        <end position="86"/>
    </location>
</feature>
<feature type="domain" description="Ig-like" evidence="3">
    <location>
        <begin position="320"/>
        <end position="416"/>
    </location>
</feature>
<reference evidence="5" key="1">
    <citation type="submission" date="2025-08" db="UniProtKB">
        <authorList>
            <consortium name="RefSeq"/>
        </authorList>
    </citation>
    <scope>IDENTIFICATION</scope>
    <source>
        <tissue evidence="5">Whole organism</tissue>
    </source>
</reference>
<dbReference type="PANTHER" id="PTHR23279">
    <property type="entry name" value="DEFECTIVE PROBOSCIS EXTENSION RESPONSE DPR -RELATED"/>
    <property type="match status" value="1"/>
</dbReference>
<evidence type="ECO:0000313" key="5">
    <source>
        <dbReference type="RefSeq" id="XP_018007864.2"/>
    </source>
</evidence>
<feature type="chain" id="PRO_5037563514" evidence="2">
    <location>
        <begin position="30"/>
        <end position="607"/>
    </location>
</feature>
<dbReference type="GO" id="GO:0050808">
    <property type="term" value="P:synapse organization"/>
    <property type="evidence" value="ECO:0007669"/>
    <property type="project" value="TreeGrafter"/>
</dbReference>
<dbReference type="GO" id="GO:0032589">
    <property type="term" value="C:neuron projection membrane"/>
    <property type="evidence" value="ECO:0007669"/>
    <property type="project" value="TreeGrafter"/>
</dbReference>
<feature type="region of interest" description="Disordered" evidence="1">
    <location>
        <begin position="268"/>
        <end position="289"/>
    </location>
</feature>
<dbReference type="OrthoDB" id="10031887at2759"/>
<dbReference type="Pfam" id="PF07686">
    <property type="entry name" value="V-set"/>
    <property type="match status" value="1"/>
</dbReference>
<dbReference type="SMART" id="SM00409">
    <property type="entry name" value="IG"/>
    <property type="match status" value="2"/>
</dbReference>
<evidence type="ECO:0000256" key="1">
    <source>
        <dbReference type="SAM" id="MobiDB-lite"/>
    </source>
</evidence>
<name>A0A8B7N3Q1_HYAAZ</name>
<dbReference type="GeneID" id="108665599"/>
<evidence type="ECO:0000313" key="4">
    <source>
        <dbReference type="Proteomes" id="UP000694843"/>
    </source>
</evidence>
<evidence type="ECO:0000256" key="2">
    <source>
        <dbReference type="SAM" id="SignalP"/>
    </source>
</evidence>
<dbReference type="KEGG" id="hazt:108665599"/>
<feature type="region of interest" description="Disordered" evidence="1">
    <location>
        <begin position="61"/>
        <end position="176"/>
    </location>
</feature>
<dbReference type="InterPro" id="IPR036179">
    <property type="entry name" value="Ig-like_dom_sf"/>
</dbReference>
<dbReference type="FunFam" id="2.60.40.10:FF:001061">
    <property type="entry name" value="Uncharacterized protein, isoform C"/>
    <property type="match status" value="1"/>
</dbReference>
<feature type="region of interest" description="Disordered" evidence="1">
    <location>
        <begin position="219"/>
        <end position="242"/>
    </location>
</feature>
<dbReference type="SMART" id="SM00408">
    <property type="entry name" value="IGc2"/>
    <property type="match status" value="2"/>
</dbReference>
<keyword evidence="4" id="KW-1185">Reference proteome</keyword>
<dbReference type="PROSITE" id="PS50835">
    <property type="entry name" value="IG_LIKE"/>
    <property type="match status" value="2"/>
</dbReference>
<dbReference type="Proteomes" id="UP000694843">
    <property type="component" value="Unplaced"/>
</dbReference>
<proteinExistence type="predicted"/>
<gene>
    <name evidence="5" type="primary">LOC108665599</name>
</gene>
<dbReference type="InterPro" id="IPR007110">
    <property type="entry name" value="Ig-like_dom"/>
</dbReference>
<dbReference type="InterPro" id="IPR003598">
    <property type="entry name" value="Ig_sub2"/>
</dbReference>